<dbReference type="EMBL" id="JBGMDY010000005">
    <property type="protein sequence ID" value="KAL2333732.1"/>
    <property type="molecule type" value="Genomic_DNA"/>
</dbReference>
<dbReference type="AlphaFoldDB" id="A0ABD1MD57"/>
<sequence length="122" mass="13195">MFKINESLEAFDFVQIAELLQLEFVDSRDNDSELVLFRRIRLEKALGEKFLALEGYGLVDLAKEVVLGRVEGADVKGVLDVNDGAKVGGLVVLVVFLFDLALALEGGEAVGGILCNLWVGLG</sequence>
<proteinExistence type="predicted"/>
<dbReference type="Proteomes" id="UP001603857">
    <property type="component" value="Unassembled WGS sequence"/>
</dbReference>
<evidence type="ECO:0000313" key="1">
    <source>
        <dbReference type="EMBL" id="KAL2333732.1"/>
    </source>
</evidence>
<keyword evidence="2" id="KW-1185">Reference proteome</keyword>
<comment type="caution">
    <text evidence="1">The sequence shown here is derived from an EMBL/GenBank/DDBJ whole genome shotgun (WGS) entry which is preliminary data.</text>
</comment>
<protein>
    <submittedName>
        <fullName evidence="1">Uncharacterized protein</fullName>
    </submittedName>
</protein>
<accession>A0ABD1MD57</accession>
<name>A0ABD1MD57_9FABA</name>
<reference evidence="1 2" key="1">
    <citation type="submission" date="2024-08" db="EMBL/GenBank/DDBJ databases">
        <title>Insights into the chromosomal genome structure of Flemingia macrophylla.</title>
        <authorList>
            <person name="Ding Y."/>
            <person name="Zhao Y."/>
            <person name="Bi W."/>
            <person name="Wu M."/>
            <person name="Zhao G."/>
            <person name="Gong Y."/>
            <person name="Li W."/>
            <person name="Zhang P."/>
        </authorList>
    </citation>
    <scope>NUCLEOTIDE SEQUENCE [LARGE SCALE GENOMIC DNA]</scope>
    <source>
        <strain evidence="1">DYQJB</strain>
        <tissue evidence="1">Leaf</tissue>
    </source>
</reference>
<organism evidence="1 2">
    <name type="scientific">Flemingia macrophylla</name>
    <dbReference type="NCBI Taxonomy" id="520843"/>
    <lineage>
        <taxon>Eukaryota</taxon>
        <taxon>Viridiplantae</taxon>
        <taxon>Streptophyta</taxon>
        <taxon>Embryophyta</taxon>
        <taxon>Tracheophyta</taxon>
        <taxon>Spermatophyta</taxon>
        <taxon>Magnoliopsida</taxon>
        <taxon>eudicotyledons</taxon>
        <taxon>Gunneridae</taxon>
        <taxon>Pentapetalae</taxon>
        <taxon>rosids</taxon>
        <taxon>fabids</taxon>
        <taxon>Fabales</taxon>
        <taxon>Fabaceae</taxon>
        <taxon>Papilionoideae</taxon>
        <taxon>50 kb inversion clade</taxon>
        <taxon>NPAAA clade</taxon>
        <taxon>indigoferoid/millettioid clade</taxon>
        <taxon>Phaseoleae</taxon>
        <taxon>Flemingia</taxon>
    </lineage>
</organism>
<evidence type="ECO:0000313" key="2">
    <source>
        <dbReference type="Proteomes" id="UP001603857"/>
    </source>
</evidence>
<gene>
    <name evidence="1" type="ORF">Fmac_014945</name>
</gene>